<dbReference type="Gene3D" id="2.60.120.10">
    <property type="entry name" value="Jelly Rolls"/>
    <property type="match status" value="1"/>
</dbReference>
<dbReference type="Gene3D" id="1.10.287.630">
    <property type="entry name" value="Helix hairpin bin"/>
    <property type="match status" value="1"/>
</dbReference>
<dbReference type="InParanoid" id="G4YJN3"/>
<dbReference type="PANTHER" id="PTHR10217:SF435">
    <property type="entry name" value="POTASSIUM VOLTAGE-GATED CHANNEL PROTEIN EAG"/>
    <property type="match status" value="1"/>
</dbReference>
<dbReference type="SUPFAM" id="SSF51206">
    <property type="entry name" value="cAMP-binding domain-like"/>
    <property type="match status" value="1"/>
</dbReference>
<dbReference type="PANTHER" id="PTHR10217">
    <property type="entry name" value="VOLTAGE AND LIGAND GATED POTASSIUM CHANNEL"/>
    <property type="match status" value="1"/>
</dbReference>
<dbReference type="Gene3D" id="1.10.287.70">
    <property type="match status" value="1"/>
</dbReference>
<evidence type="ECO:0000259" key="8">
    <source>
        <dbReference type="PROSITE" id="PS50042"/>
    </source>
</evidence>
<evidence type="ECO:0000313" key="9">
    <source>
        <dbReference type="EMBL" id="EGZ30145.1"/>
    </source>
</evidence>
<dbReference type="OMA" id="CKIMCIL"/>
<dbReference type="PROSITE" id="PS50042">
    <property type="entry name" value="CNMP_BINDING_3"/>
    <property type="match status" value="1"/>
</dbReference>
<keyword evidence="3 7" id="KW-0812">Transmembrane</keyword>
<evidence type="ECO:0000256" key="6">
    <source>
        <dbReference type="ARBA" id="ARBA00023136"/>
    </source>
</evidence>
<dbReference type="Pfam" id="PF00520">
    <property type="entry name" value="Ion_trans"/>
    <property type="match status" value="1"/>
</dbReference>
<dbReference type="GO" id="GO:0042391">
    <property type="term" value="P:regulation of membrane potential"/>
    <property type="evidence" value="ECO:0007669"/>
    <property type="project" value="TreeGrafter"/>
</dbReference>
<keyword evidence="5" id="KW-0406">Ion transport</keyword>
<accession>G4YJN3</accession>
<dbReference type="GO" id="GO:0005249">
    <property type="term" value="F:voltage-gated potassium channel activity"/>
    <property type="evidence" value="ECO:0007669"/>
    <property type="project" value="TreeGrafter"/>
</dbReference>
<evidence type="ECO:0000256" key="2">
    <source>
        <dbReference type="ARBA" id="ARBA00022448"/>
    </source>
</evidence>
<protein>
    <recommendedName>
        <fullName evidence="8">Cyclic nucleotide-binding domain-containing protein</fullName>
    </recommendedName>
</protein>
<proteinExistence type="predicted"/>
<feature type="transmembrane region" description="Helical" evidence="7">
    <location>
        <begin position="357"/>
        <end position="385"/>
    </location>
</feature>
<feature type="transmembrane region" description="Helical" evidence="7">
    <location>
        <begin position="287"/>
        <end position="310"/>
    </location>
</feature>
<dbReference type="SMR" id="G4YJN3"/>
<gene>
    <name evidence="9" type="ORF">PHYSODRAFT_477471</name>
</gene>
<feature type="domain" description="Cyclic nucleotide-binding" evidence="8">
    <location>
        <begin position="465"/>
        <end position="567"/>
    </location>
</feature>
<dbReference type="InterPro" id="IPR018490">
    <property type="entry name" value="cNMP-bd_dom_sf"/>
</dbReference>
<dbReference type="InterPro" id="IPR014710">
    <property type="entry name" value="RmlC-like_jellyroll"/>
</dbReference>
<dbReference type="EMBL" id="JH159151">
    <property type="protein sequence ID" value="EGZ30145.1"/>
    <property type="molecule type" value="Genomic_DNA"/>
</dbReference>
<keyword evidence="10" id="KW-1185">Reference proteome</keyword>
<keyword evidence="2" id="KW-0813">Transport</keyword>
<dbReference type="STRING" id="1094619.G4YJN3"/>
<dbReference type="InterPro" id="IPR005821">
    <property type="entry name" value="Ion_trans_dom"/>
</dbReference>
<dbReference type="Proteomes" id="UP000002640">
    <property type="component" value="Unassembled WGS sequence"/>
</dbReference>
<dbReference type="SUPFAM" id="SSF81324">
    <property type="entry name" value="Voltage-gated potassium channels"/>
    <property type="match status" value="1"/>
</dbReference>
<dbReference type="GO" id="GO:0005886">
    <property type="term" value="C:plasma membrane"/>
    <property type="evidence" value="ECO:0007669"/>
    <property type="project" value="TreeGrafter"/>
</dbReference>
<evidence type="ECO:0000256" key="5">
    <source>
        <dbReference type="ARBA" id="ARBA00023065"/>
    </source>
</evidence>
<keyword evidence="6 7" id="KW-0472">Membrane</keyword>
<keyword evidence="4 7" id="KW-1133">Transmembrane helix</keyword>
<dbReference type="InterPro" id="IPR000595">
    <property type="entry name" value="cNMP-bd_dom"/>
</dbReference>
<dbReference type="KEGG" id="psoj:PHYSODRAFT_477471"/>
<name>G4YJN3_PHYSP</name>
<feature type="transmembrane region" description="Helical" evidence="7">
    <location>
        <begin position="163"/>
        <end position="185"/>
    </location>
</feature>
<evidence type="ECO:0000256" key="4">
    <source>
        <dbReference type="ARBA" id="ARBA00022989"/>
    </source>
</evidence>
<dbReference type="GeneID" id="20654894"/>
<evidence type="ECO:0000256" key="7">
    <source>
        <dbReference type="SAM" id="Phobius"/>
    </source>
</evidence>
<dbReference type="SMART" id="SM00100">
    <property type="entry name" value="cNMP"/>
    <property type="match status" value="1"/>
</dbReference>
<sequence>MQTTHRMLRDLSALVHRQLQITISRNKNRNFSENSAPMGYHMYAKGSPLGTIGGLEALRLVPPEVPDMANDAKRIMKIAQLSKMHKLEHTPSYEDDAVSRRFSVSSMNLTRMTGTMKKRKNNMFAEKPNADSSVSPEEILSARNPASDMDRYTIRHDSPYRKLWDSLVLVMICLDIVFTPLFLGFDYNSKFLDFYNNFEPVVFTIDFFVRMFSSYVNEHGELISGPRRTAMNYLMSGWAVPDFLSWFPFEYLARFDHSDALGFMKIIRLAKVSNLAYRLHSAKKAGFVRFIMLLGLVLTIAHLLTCYWSAVAVEWRTHLEEGAFVPKSLFEEYSLCWSLVIGCVNASPPVMYSAIELISVACFMLVGNILQASVFGAVAALISSLDEREAAYSKKIITTLERCRFLGIPEALTKRIEGYYENLWRETKNINTDADAFINELSPALICEVKFQLYRDMLKRIPFLSSKTLAPAVIELLILHLRTVIYMQDDVLIRKGEFGDWMGFIGNQGSVGVLDPNSTACKIMCILRKGDYFGEMALLQHTKRSATTVALTWVQIHVLCRQDLDYVKEMYPTQSEILETEISKYKYMTSGLERW</sequence>
<comment type="subcellular location">
    <subcellularLocation>
        <location evidence="1">Membrane</location>
        <topology evidence="1">Multi-pass membrane protein</topology>
    </subcellularLocation>
</comment>
<evidence type="ECO:0000313" key="10">
    <source>
        <dbReference type="Proteomes" id="UP000002640"/>
    </source>
</evidence>
<dbReference type="RefSeq" id="XP_009517420.1">
    <property type="nucleotide sequence ID" value="XM_009519125.1"/>
</dbReference>
<organism evidence="9 10">
    <name type="scientific">Phytophthora sojae (strain P6497)</name>
    <name type="common">Soybean stem and root rot agent</name>
    <name type="synonym">Phytophthora megasperma f. sp. glycines</name>
    <dbReference type="NCBI Taxonomy" id="1094619"/>
    <lineage>
        <taxon>Eukaryota</taxon>
        <taxon>Sar</taxon>
        <taxon>Stramenopiles</taxon>
        <taxon>Oomycota</taxon>
        <taxon>Peronosporomycetes</taxon>
        <taxon>Peronosporales</taxon>
        <taxon>Peronosporaceae</taxon>
        <taxon>Phytophthora</taxon>
    </lineage>
</organism>
<dbReference type="CDD" id="cd00038">
    <property type="entry name" value="CAP_ED"/>
    <property type="match status" value="1"/>
</dbReference>
<dbReference type="Pfam" id="PF00027">
    <property type="entry name" value="cNMP_binding"/>
    <property type="match status" value="1"/>
</dbReference>
<evidence type="ECO:0000256" key="1">
    <source>
        <dbReference type="ARBA" id="ARBA00004141"/>
    </source>
</evidence>
<dbReference type="AlphaFoldDB" id="G4YJN3"/>
<dbReference type="InterPro" id="IPR050818">
    <property type="entry name" value="KCNH_animal-type"/>
</dbReference>
<evidence type="ECO:0000256" key="3">
    <source>
        <dbReference type="ARBA" id="ARBA00022692"/>
    </source>
</evidence>
<reference evidence="9 10" key="1">
    <citation type="journal article" date="2006" name="Science">
        <title>Phytophthora genome sequences uncover evolutionary origins and mechanisms of pathogenesis.</title>
        <authorList>
            <person name="Tyler B.M."/>
            <person name="Tripathy S."/>
            <person name="Zhang X."/>
            <person name="Dehal P."/>
            <person name="Jiang R.H."/>
            <person name="Aerts A."/>
            <person name="Arredondo F.D."/>
            <person name="Baxter L."/>
            <person name="Bensasson D."/>
            <person name="Beynon J.L."/>
            <person name="Chapman J."/>
            <person name="Damasceno C.M."/>
            <person name="Dorrance A.E."/>
            <person name="Dou D."/>
            <person name="Dickerman A.W."/>
            <person name="Dubchak I.L."/>
            <person name="Garbelotto M."/>
            <person name="Gijzen M."/>
            <person name="Gordon S.G."/>
            <person name="Govers F."/>
            <person name="Grunwald N.J."/>
            <person name="Huang W."/>
            <person name="Ivors K.L."/>
            <person name="Jones R.W."/>
            <person name="Kamoun S."/>
            <person name="Krampis K."/>
            <person name="Lamour K.H."/>
            <person name="Lee M.K."/>
            <person name="McDonald W.H."/>
            <person name="Medina M."/>
            <person name="Meijer H.J."/>
            <person name="Nordberg E.K."/>
            <person name="Maclean D.J."/>
            <person name="Ospina-Giraldo M.D."/>
            <person name="Morris P.F."/>
            <person name="Phuntumart V."/>
            <person name="Putnam N.H."/>
            <person name="Rash S."/>
            <person name="Rose J.K."/>
            <person name="Sakihama Y."/>
            <person name="Salamov A.A."/>
            <person name="Savidor A."/>
            <person name="Scheuring C.F."/>
            <person name="Smith B.M."/>
            <person name="Sobral B.W."/>
            <person name="Terry A."/>
            <person name="Torto-Alalibo T.A."/>
            <person name="Win J."/>
            <person name="Xu Z."/>
            <person name="Zhang H."/>
            <person name="Grigoriev I.V."/>
            <person name="Rokhsar D.S."/>
            <person name="Boore J.L."/>
        </authorList>
    </citation>
    <scope>NUCLEOTIDE SEQUENCE [LARGE SCALE GENOMIC DNA]</scope>
    <source>
        <strain evidence="9 10">P6497</strain>
    </source>
</reference>